<dbReference type="Pfam" id="PF06763">
    <property type="entry name" value="Minor_tail_Z"/>
    <property type="match status" value="1"/>
</dbReference>
<name>A0A5Q0THF1_9VIBR</name>
<keyword evidence="2" id="KW-1185">Reference proteome</keyword>
<organism evidence="1 2">
    <name type="scientific">Vibrio algicola</name>
    <dbReference type="NCBI Taxonomy" id="2662262"/>
    <lineage>
        <taxon>Bacteria</taxon>
        <taxon>Pseudomonadati</taxon>
        <taxon>Pseudomonadota</taxon>
        <taxon>Gammaproteobacteria</taxon>
        <taxon>Vibrionales</taxon>
        <taxon>Vibrionaceae</taxon>
        <taxon>Vibrio</taxon>
    </lineage>
</organism>
<dbReference type="EMBL" id="CP045700">
    <property type="protein sequence ID" value="QGA66603.1"/>
    <property type="molecule type" value="Genomic_DNA"/>
</dbReference>
<evidence type="ECO:0000313" key="1">
    <source>
        <dbReference type="EMBL" id="QGA66603.1"/>
    </source>
</evidence>
<evidence type="ECO:0008006" key="3">
    <source>
        <dbReference type="Google" id="ProtNLM"/>
    </source>
</evidence>
<protein>
    <recommendedName>
        <fullName evidence="3">Phage tail protein</fullName>
    </recommendedName>
</protein>
<dbReference type="Proteomes" id="UP000348942">
    <property type="component" value="Chromosome 2"/>
</dbReference>
<evidence type="ECO:0000313" key="2">
    <source>
        <dbReference type="Proteomes" id="UP000348942"/>
    </source>
</evidence>
<gene>
    <name evidence="1" type="ORF">GFB47_14410</name>
</gene>
<dbReference type="AlphaFoldDB" id="A0A5Q0THF1"/>
<sequence>MASNRNLLFDIDLDEIEAIQNIYSATEAQVRAAYNRALTRTAKTMRALTNKKIKDELQLKRMKDLRRRLQTFRLKSTSKQSKLDELKLWFGMNDIPVGKLKGRMKPIGSKKNPQGAVFNPSGKIGTQSYDKGFIARAYGRKSIFTRSTESRYPIKEARVSVADDLQDTIEDEIFSELSTVFMKHFETDLKGRVKMGMNKTGWQS</sequence>
<proteinExistence type="predicted"/>
<dbReference type="InterPro" id="IPR010633">
    <property type="entry name" value="Phage_lambda_GpZ"/>
</dbReference>
<dbReference type="RefSeq" id="WP_153448736.1">
    <property type="nucleotide sequence ID" value="NZ_CP045700.1"/>
</dbReference>
<reference evidence="1 2" key="1">
    <citation type="submission" date="2019-10" db="EMBL/GenBank/DDBJ databases">
        <title>Vibrio sp. nov., isolated from Coralline algae surface.</title>
        <authorList>
            <person name="Geng Y."/>
            <person name="Zhang X."/>
        </authorList>
    </citation>
    <scope>NUCLEOTIDE SEQUENCE [LARGE SCALE GENOMIC DNA]</scope>
    <source>
        <strain evidence="1 2">SM1977</strain>
    </source>
</reference>
<accession>A0A5Q0THF1</accession>